<keyword evidence="3" id="KW-1185">Reference proteome</keyword>
<evidence type="ECO:0000313" key="2">
    <source>
        <dbReference type="EMBL" id="TFK19190.1"/>
    </source>
</evidence>
<feature type="transmembrane region" description="Helical" evidence="1">
    <location>
        <begin position="462"/>
        <end position="479"/>
    </location>
</feature>
<feature type="transmembrane region" description="Helical" evidence="1">
    <location>
        <begin position="307"/>
        <end position="330"/>
    </location>
</feature>
<organism evidence="2 3">
    <name type="scientific">Coprinopsis marcescibilis</name>
    <name type="common">Agaric fungus</name>
    <name type="synonym">Psathyrella marcescibilis</name>
    <dbReference type="NCBI Taxonomy" id="230819"/>
    <lineage>
        <taxon>Eukaryota</taxon>
        <taxon>Fungi</taxon>
        <taxon>Dikarya</taxon>
        <taxon>Basidiomycota</taxon>
        <taxon>Agaricomycotina</taxon>
        <taxon>Agaricomycetes</taxon>
        <taxon>Agaricomycetidae</taxon>
        <taxon>Agaricales</taxon>
        <taxon>Agaricineae</taxon>
        <taxon>Psathyrellaceae</taxon>
        <taxon>Coprinopsis</taxon>
    </lineage>
</organism>
<evidence type="ECO:0000256" key="1">
    <source>
        <dbReference type="SAM" id="Phobius"/>
    </source>
</evidence>
<feature type="transmembrane region" description="Helical" evidence="1">
    <location>
        <begin position="87"/>
        <end position="110"/>
    </location>
</feature>
<dbReference type="AlphaFoldDB" id="A0A5C3KGG3"/>
<feature type="transmembrane region" description="Helical" evidence="1">
    <location>
        <begin position="336"/>
        <end position="353"/>
    </location>
</feature>
<gene>
    <name evidence="2" type="ORF">FA15DRAFT_601999</name>
</gene>
<name>A0A5C3KGG3_COPMA</name>
<feature type="transmembrane region" description="Helical" evidence="1">
    <location>
        <begin position="417"/>
        <end position="441"/>
    </location>
</feature>
<protein>
    <submittedName>
        <fullName evidence="2">Uncharacterized protein</fullName>
    </submittedName>
</protein>
<reference evidence="2 3" key="1">
    <citation type="journal article" date="2019" name="Nat. Ecol. Evol.">
        <title>Megaphylogeny resolves global patterns of mushroom evolution.</title>
        <authorList>
            <person name="Varga T."/>
            <person name="Krizsan K."/>
            <person name="Foldi C."/>
            <person name="Dima B."/>
            <person name="Sanchez-Garcia M."/>
            <person name="Sanchez-Ramirez S."/>
            <person name="Szollosi G.J."/>
            <person name="Szarkandi J.G."/>
            <person name="Papp V."/>
            <person name="Albert L."/>
            <person name="Andreopoulos W."/>
            <person name="Angelini C."/>
            <person name="Antonin V."/>
            <person name="Barry K.W."/>
            <person name="Bougher N.L."/>
            <person name="Buchanan P."/>
            <person name="Buyck B."/>
            <person name="Bense V."/>
            <person name="Catcheside P."/>
            <person name="Chovatia M."/>
            <person name="Cooper J."/>
            <person name="Damon W."/>
            <person name="Desjardin D."/>
            <person name="Finy P."/>
            <person name="Geml J."/>
            <person name="Haridas S."/>
            <person name="Hughes K."/>
            <person name="Justo A."/>
            <person name="Karasinski D."/>
            <person name="Kautmanova I."/>
            <person name="Kiss B."/>
            <person name="Kocsube S."/>
            <person name="Kotiranta H."/>
            <person name="LaButti K.M."/>
            <person name="Lechner B.E."/>
            <person name="Liimatainen K."/>
            <person name="Lipzen A."/>
            <person name="Lukacs Z."/>
            <person name="Mihaltcheva S."/>
            <person name="Morgado L.N."/>
            <person name="Niskanen T."/>
            <person name="Noordeloos M.E."/>
            <person name="Ohm R.A."/>
            <person name="Ortiz-Santana B."/>
            <person name="Ovrebo C."/>
            <person name="Racz N."/>
            <person name="Riley R."/>
            <person name="Savchenko A."/>
            <person name="Shiryaev A."/>
            <person name="Soop K."/>
            <person name="Spirin V."/>
            <person name="Szebenyi C."/>
            <person name="Tomsovsky M."/>
            <person name="Tulloss R.E."/>
            <person name="Uehling J."/>
            <person name="Grigoriev I.V."/>
            <person name="Vagvolgyi C."/>
            <person name="Papp T."/>
            <person name="Martin F.M."/>
            <person name="Miettinen O."/>
            <person name="Hibbett D.S."/>
            <person name="Nagy L.G."/>
        </authorList>
    </citation>
    <scope>NUCLEOTIDE SEQUENCE [LARGE SCALE GENOMIC DNA]</scope>
    <source>
        <strain evidence="2 3">CBS 121175</strain>
    </source>
</reference>
<dbReference type="OrthoDB" id="3234297at2759"/>
<feature type="transmembrane region" description="Helical" evidence="1">
    <location>
        <begin position="171"/>
        <end position="204"/>
    </location>
</feature>
<evidence type="ECO:0000313" key="3">
    <source>
        <dbReference type="Proteomes" id="UP000307440"/>
    </source>
</evidence>
<keyword evidence="1" id="KW-1133">Transmembrane helix</keyword>
<feature type="transmembrane region" description="Helical" evidence="1">
    <location>
        <begin position="34"/>
        <end position="51"/>
    </location>
</feature>
<feature type="transmembrane region" description="Helical" evidence="1">
    <location>
        <begin position="58"/>
        <end position="81"/>
    </location>
</feature>
<proteinExistence type="predicted"/>
<accession>A0A5C3KGG3</accession>
<dbReference type="Proteomes" id="UP000307440">
    <property type="component" value="Unassembled WGS sequence"/>
</dbReference>
<feature type="transmembrane region" description="Helical" evidence="1">
    <location>
        <begin position="130"/>
        <end position="151"/>
    </location>
</feature>
<feature type="transmembrane region" description="Helical" evidence="1">
    <location>
        <begin position="360"/>
        <end position="383"/>
    </location>
</feature>
<dbReference type="EMBL" id="ML210355">
    <property type="protein sequence ID" value="TFK19190.1"/>
    <property type="molecule type" value="Genomic_DNA"/>
</dbReference>
<sequence>MNKLYFKAFCVDPPKDECFQPCPNTDVTGIGSQISTYITSIAFAIVIWYIPWMGRPMLYAHLSVIYSLMIAALVCILKTELTQNDGIFILVSVASPSTLYLWYLTVISCWNPERFPIEKENKRKSIEVHILRFVSLASLAFEIALVCVMYVPSEAISFSQPACSKGFGMDMWFNIVWMLPFALQTTATAIIFFVAMCLCWLWTLRRGYEVPDSSKLTQPDEMDEKIYTRTPRVDLVTWTERILMDAYPDFMSPALATSIVTVLQLLVIPSLILYPTPENIGGWLILAFGCFRERPRPGTSTWKVYSLRIVFLLCMAVVVVASAIFTPLPLPSIPDATLFFLACTVVVWSLRNFTSGNMRYFLPPLVIILVSGAIVINVFLWVLGSPNAFSPPKTLNFKEGTPPEVQKKIMKAQSLSFINHFMITMVTFSNWFILWCSTAFWAAKTYPSFREFIDGVFYRAHILKFSIVVASPMIIWIQACNGSNPTDSFDLNFGQIFSLIVSLVTIITILDEAKQVKRPVWAAVFFSRRMPDPNELETLTQATGSYAYGAEATIAPRTRMEDSYYTAP</sequence>
<keyword evidence="1" id="KW-0472">Membrane</keyword>
<feature type="transmembrane region" description="Helical" evidence="1">
    <location>
        <begin position="491"/>
        <end position="510"/>
    </location>
</feature>
<keyword evidence="1" id="KW-0812">Transmembrane</keyword>